<keyword evidence="5" id="KW-1003">Cell membrane</keyword>
<feature type="transmembrane region" description="Helical" evidence="5">
    <location>
        <begin position="162"/>
        <end position="184"/>
    </location>
</feature>
<evidence type="ECO:0000256" key="4">
    <source>
        <dbReference type="ARBA" id="ARBA00023136"/>
    </source>
</evidence>
<evidence type="ECO:0000256" key="2">
    <source>
        <dbReference type="ARBA" id="ARBA00022692"/>
    </source>
</evidence>
<dbReference type="Pfam" id="PF01925">
    <property type="entry name" value="TauE"/>
    <property type="match status" value="1"/>
</dbReference>
<feature type="transmembrane region" description="Helical" evidence="5">
    <location>
        <begin position="126"/>
        <end position="150"/>
    </location>
</feature>
<comment type="similarity">
    <text evidence="5">Belongs to the 4-toluene sulfonate uptake permease (TSUP) (TC 2.A.102) family.</text>
</comment>
<dbReference type="AlphaFoldDB" id="A0A512JFY6"/>
<sequence length="235" mass="23270">MLVGLVSAVYAAAGQAGGTAFLAVMAFAAVPATEIRPTALALNVVSAGYATWRLHRARAIDWPLLRRLGGPSLPAALLGGLVVLGGRTYLLLTGSMLLLAACLLLTRSRADAVDEPEVGCGPATAAGAATGFLSGLTGVGGGVFLAPLLIGLGWASPKRVAGLSAPFILTNSAVAIAGVTLAGQTVAPGVSLYGLFAFLGAVAGTAVGLRWMSQAATRRLIAGILALAGASLLLA</sequence>
<evidence type="ECO:0000256" key="1">
    <source>
        <dbReference type="ARBA" id="ARBA00004141"/>
    </source>
</evidence>
<proteinExistence type="inferred from homology"/>
<keyword evidence="3 5" id="KW-1133">Transmembrane helix</keyword>
<evidence type="ECO:0000313" key="6">
    <source>
        <dbReference type="EMBL" id="GEP08865.1"/>
    </source>
</evidence>
<dbReference type="PANTHER" id="PTHR43701">
    <property type="entry name" value="MEMBRANE TRANSPORTER PROTEIN MJ0441-RELATED"/>
    <property type="match status" value="1"/>
</dbReference>
<protein>
    <recommendedName>
        <fullName evidence="5">Probable membrane transporter protein</fullName>
    </recommendedName>
</protein>
<dbReference type="InterPro" id="IPR002781">
    <property type="entry name" value="TM_pro_TauE-like"/>
</dbReference>
<accession>A0A512JFY6</accession>
<comment type="caution">
    <text evidence="6">The sequence shown here is derived from an EMBL/GenBank/DDBJ whole genome shotgun (WGS) entry which is preliminary data.</text>
</comment>
<organism evidence="6 7">
    <name type="scientific">Methylobacterium gnaphalii</name>
    <dbReference type="NCBI Taxonomy" id="1010610"/>
    <lineage>
        <taxon>Bacteria</taxon>
        <taxon>Pseudomonadati</taxon>
        <taxon>Pseudomonadota</taxon>
        <taxon>Alphaproteobacteria</taxon>
        <taxon>Hyphomicrobiales</taxon>
        <taxon>Methylobacteriaceae</taxon>
        <taxon>Methylobacterium</taxon>
    </lineage>
</organism>
<keyword evidence="7" id="KW-1185">Reference proteome</keyword>
<gene>
    <name evidence="6" type="ORF">MGN01_07100</name>
</gene>
<feature type="transmembrane region" description="Helical" evidence="5">
    <location>
        <begin position="190"/>
        <end position="209"/>
    </location>
</feature>
<name>A0A512JFY6_9HYPH</name>
<reference evidence="6 7" key="1">
    <citation type="submission" date="2019-07" db="EMBL/GenBank/DDBJ databases">
        <title>Whole genome shotgun sequence of Methylobacterium gnaphalii NBRC 107716.</title>
        <authorList>
            <person name="Hosoyama A."/>
            <person name="Uohara A."/>
            <person name="Ohji S."/>
            <person name="Ichikawa N."/>
        </authorList>
    </citation>
    <scope>NUCLEOTIDE SEQUENCE [LARGE SCALE GENOMIC DNA]</scope>
    <source>
        <strain evidence="6 7">NBRC 107716</strain>
    </source>
</reference>
<feature type="transmembrane region" description="Helical" evidence="5">
    <location>
        <begin position="216"/>
        <end position="234"/>
    </location>
</feature>
<keyword evidence="4 5" id="KW-0472">Membrane</keyword>
<evidence type="ECO:0000313" key="7">
    <source>
        <dbReference type="Proteomes" id="UP000321750"/>
    </source>
</evidence>
<dbReference type="InterPro" id="IPR051598">
    <property type="entry name" value="TSUP/Inactive_protease-like"/>
</dbReference>
<feature type="transmembrane region" description="Helical" evidence="5">
    <location>
        <begin position="76"/>
        <end position="106"/>
    </location>
</feature>
<comment type="subcellular location">
    <subcellularLocation>
        <location evidence="5">Cell membrane</location>
        <topology evidence="5">Multi-pass membrane protein</topology>
    </subcellularLocation>
    <subcellularLocation>
        <location evidence="1">Membrane</location>
        <topology evidence="1">Multi-pass membrane protein</topology>
    </subcellularLocation>
</comment>
<evidence type="ECO:0000256" key="3">
    <source>
        <dbReference type="ARBA" id="ARBA00022989"/>
    </source>
</evidence>
<evidence type="ECO:0000256" key="5">
    <source>
        <dbReference type="RuleBase" id="RU363041"/>
    </source>
</evidence>
<dbReference type="Proteomes" id="UP000321750">
    <property type="component" value="Unassembled WGS sequence"/>
</dbReference>
<dbReference type="EMBL" id="BJZV01000002">
    <property type="protein sequence ID" value="GEP08865.1"/>
    <property type="molecule type" value="Genomic_DNA"/>
</dbReference>
<dbReference type="PANTHER" id="PTHR43701:SF5">
    <property type="entry name" value="MEMBRANE TRANSPORTER PROTEIN-RELATED"/>
    <property type="match status" value="1"/>
</dbReference>
<keyword evidence="2 5" id="KW-0812">Transmembrane</keyword>
<dbReference type="GO" id="GO:0005886">
    <property type="term" value="C:plasma membrane"/>
    <property type="evidence" value="ECO:0007669"/>
    <property type="project" value="UniProtKB-SubCell"/>
</dbReference>